<dbReference type="Proteomes" id="UP000266385">
    <property type="component" value="Unassembled WGS sequence"/>
</dbReference>
<dbReference type="EMBL" id="QWFX01000006">
    <property type="protein sequence ID" value="RIJ30182.1"/>
    <property type="molecule type" value="Genomic_DNA"/>
</dbReference>
<gene>
    <name evidence="2" type="ORF">D1223_05905</name>
</gene>
<protein>
    <submittedName>
        <fullName evidence="2">Uncharacterized protein</fullName>
    </submittedName>
</protein>
<name>A0A399RK16_9PROT</name>
<keyword evidence="3" id="KW-1185">Reference proteome</keyword>
<dbReference type="AlphaFoldDB" id="A0A399RK16"/>
<evidence type="ECO:0000313" key="3">
    <source>
        <dbReference type="Proteomes" id="UP000266385"/>
    </source>
</evidence>
<organism evidence="2 3">
    <name type="scientific">Henriciella mobilis</name>
    <dbReference type="NCBI Taxonomy" id="2305467"/>
    <lineage>
        <taxon>Bacteria</taxon>
        <taxon>Pseudomonadati</taxon>
        <taxon>Pseudomonadota</taxon>
        <taxon>Alphaproteobacteria</taxon>
        <taxon>Hyphomonadales</taxon>
        <taxon>Hyphomonadaceae</taxon>
        <taxon>Henriciella</taxon>
    </lineage>
</organism>
<evidence type="ECO:0000313" key="2">
    <source>
        <dbReference type="EMBL" id="RIJ30182.1"/>
    </source>
</evidence>
<evidence type="ECO:0000256" key="1">
    <source>
        <dbReference type="SAM" id="MobiDB-lite"/>
    </source>
</evidence>
<reference evidence="2 3" key="1">
    <citation type="submission" date="2018-08" db="EMBL/GenBank/DDBJ databases">
        <title>Henriciella mobilis sp. nov., isolated from seawater.</title>
        <authorList>
            <person name="Cheng H."/>
            <person name="Wu Y.-H."/>
            <person name="Xu X.-W."/>
            <person name="Guo L.-L."/>
        </authorList>
    </citation>
    <scope>NUCLEOTIDE SEQUENCE [LARGE SCALE GENOMIC DNA]</scope>
    <source>
        <strain evidence="2 3">JN25</strain>
    </source>
</reference>
<feature type="region of interest" description="Disordered" evidence="1">
    <location>
        <begin position="1"/>
        <end position="41"/>
    </location>
</feature>
<sequence>MQASLTAAQGPKADASRTQDTAAKDPQPISAGPPPALVDNARKWTLMVTPAREDSPADETIEQVLDEDTQSALVRASSNERLDMPRMSASLASALITLNAKPSSMAHLLEGAEDGPGLVERAYSQLGSVAGQGPASFAAYNKSA</sequence>
<accession>A0A399RK16</accession>
<comment type="caution">
    <text evidence="2">The sequence shown here is derived from an EMBL/GenBank/DDBJ whole genome shotgun (WGS) entry which is preliminary data.</text>
</comment>
<proteinExistence type="predicted"/>